<evidence type="ECO:0000313" key="1">
    <source>
        <dbReference type="EMBL" id="RDU95959.1"/>
    </source>
</evidence>
<evidence type="ECO:0008006" key="3">
    <source>
        <dbReference type="Google" id="ProtNLM"/>
    </source>
</evidence>
<reference evidence="1 2" key="1">
    <citation type="submission" date="2018-08" db="EMBL/GenBank/DDBJ databases">
        <title>Paraburkholderia sp. DHOM06 isolated from forest soil.</title>
        <authorList>
            <person name="Gao Z.-H."/>
            <person name="Qiu L.-H."/>
        </authorList>
    </citation>
    <scope>NUCLEOTIDE SEQUENCE [LARGE SCALE GENOMIC DNA]</scope>
    <source>
        <strain evidence="1 2">DHOM06</strain>
    </source>
</reference>
<dbReference type="Proteomes" id="UP000256838">
    <property type="component" value="Unassembled WGS sequence"/>
</dbReference>
<comment type="caution">
    <text evidence="1">The sequence shown here is derived from an EMBL/GenBank/DDBJ whole genome shotgun (WGS) entry which is preliminary data.</text>
</comment>
<keyword evidence="2" id="KW-1185">Reference proteome</keyword>
<name>A0A3D8JS61_9BURK</name>
<gene>
    <name evidence="1" type="ORF">DWV00_25190</name>
</gene>
<proteinExistence type="predicted"/>
<organism evidence="1 2">
    <name type="scientific">Trinickia dinghuensis</name>
    <dbReference type="NCBI Taxonomy" id="2291023"/>
    <lineage>
        <taxon>Bacteria</taxon>
        <taxon>Pseudomonadati</taxon>
        <taxon>Pseudomonadota</taxon>
        <taxon>Betaproteobacteria</taxon>
        <taxon>Burkholderiales</taxon>
        <taxon>Burkholderiaceae</taxon>
        <taxon>Trinickia</taxon>
    </lineage>
</organism>
<dbReference type="AlphaFoldDB" id="A0A3D8JS61"/>
<evidence type="ECO:0000313" key="2">
    <source>
        <dbReference type="Proteomes" id="UP000256838"/>
    </source>
</evidence>
<sequence>MSVIRKNGHACAGASLLEVLIALSLLAASVLGMAASQLMSLRESDARTSHAHASWTASSVAEAMRWPELASPVLARRRAYVVAALPGGRISVVDDAGGSGAVLVQWASGSGSGSGSGPSEQRQPADAGLCMRVDSRASARCIAMPFASGE</sequence>
<accession>A0A3D8JS61</accession>
<protein>
    <recommendedName>
        <fullName evidence="3">Prepilin-type N-terminal cleavage/methylation domain-containing protein</fullName>
    </recommendedName>
</protein>
<dbReference type="EMBL" id="QRGA01000016">
    <property type="protein sequence ID" value="RDU95959.1"/>
    <property type="molecule type" value="Genomic_DNA"/>
</dbReference>
<dbReference type="RefSeq" id="WP_115536345.1">
    <property type="nucleotide sequence ID" value="NZ_QRGA01000016.1"/>
</dbReference>